<name>A0A7J6GRW4_CANSA</name>
<dbReference type="Proteomes" id="UP000525078">
    <property type="component" value="Unassembled WGS sequence"/>
</dbReference>
<feature type="signal peptide" evidence="3">
    <location>
        <begin position="1"/>
        <end position="27"/>
    </location>
</feature>
<dbReference type="EMBL" id="JAATIP010000044">
    <property type="protein sequence ID" value="KAF4385675.1"/>
    <property type="molecule type" value="Genomic_DNA"/>
</dbReference>
<proteinExistence type="predicted"/>
<evidence type="ECO:0000256" key="2">
    <source>
        <dbReference type="SAM" id="Phobius"/>
    </source>
</evidence>
<dbReference type="AlphaFoldDB" id="A0A7J6GRW4"/>
<evidence type="ECO:0000313" key="4">
    <source>
        <dbReference type="EMBL" id="KAF4385675.1"/>
    </source>
</evidence>
<accession>A0A7J6GRW4</accession>
<keyword evidence="2" id="KW-0472">Membrane</keyword>
<sequence>MAILSSYKFSLALIAITIAIFLGNATCSTSSGVPAISASPAVLPYVTAPNMSSFFPSHQPAPAPAPAPEPESEAFAPVPSSGEFVGRVSFAQSNNPKGFSLALHCIMGFFVLYVLRSDDIET</sequence>
<evidence type="ECO:0000256" key="3">
    <source>
        <dbReference type="SAM" id="SignalP"/>
    </source>
</evidence>
<evidence type="ECO:0000313" key="5">
    <source>
        <dbReference type="Proteomes" id="UP000525078"/>
    </source>
</evidence>
<feature type="transmembrane region" description="Helical" evidence="2">
    <location>
        <begin position="98"/>
        <end position="115"/>
    </location>
</feature>
<feature type="region of interest" description="Disordered" evidence="1">
    <location>
        <begin position="57"/>
        <end position="79"/>
    </location>
</feature>
<gene>
    <name evidence="4" type="ORF">F8388_010231</name>
</gene>
<keyword evidence="2" id="KW-1133">Transmembrane helix</keyword>
<protein>
    <submittedName>
        <fullName evidence="4">Uncharacterized protein</fullName>
    </submittedName>
</protein>
<evidence type="ECO:0000256" key="1">
    <source>
        <dbReference type="SAM" id="MobiDB-lite"/>
    </source>
</evidence>
<keyword evidence="2" id="KW-0812">Transmembrane</keyword>
<organism evidence="4 5">
    <name type="scientific">Cannabis sativa</name>
    <name type="common">Hemp</name>
    <name type="synonym">Marijuana</name>
    <dbReference type="NCBI Taxonomy" id="3483"/>
    <lineage>
        <taxon>Eukaryota</taxon>
        <taxon>Viridiplantae</taxon>
        <taxon>Streptophyta</taxon>
        <taxon>Embryophyta</taxon>
        <taxon>Tracheophyta</taxon>
        <taxon>Spermatophyta</taxon>
        <taxon>Magnoliopsida</taxon>
        <taxon>eudicotyledons</taxon>
        <taxon>Gunneridae</taxon>
        <taxon>Pentapetalae</taxon>
        <taxon>rosids</taxon>
        <taxon>fabids</taxon>
        <taxon>Rosales</taxon>
        <taxon>Cannabaceae</taxon>
        <taxon>Cannabis</taxon>
    </lineage>
</organism>
<reference evidence="4 5" key="1">
    <citation type="journal article" date="2020" name="bioRxiv">
        <title>Sequence and annotation of 42 cannabis genomes reveals extensive copy number variation in cannabinoid synthesis and pathogen resistance genes.</title>
        <authorList>
            <person name="Mckernan K.J."/>
            <person name="Helbert Y."/>
            <person name="Kane L.T."/>
            <person name="Ebling H."/>
            <person name="Zhang L."/>
            <person name="Liu B."/>
            <person name="Eaton Z."/>
            <person name="Mclaughlin S."/>
            <person name="Kingan S."/>
            <person name="Baybayan P."/>
            <person name="Concepcion G."/>
            <person name="Jordan M."/>
            <person name="Riva A."/>
            <person name="Barbazuk W."/>
            <person name="Harkins T."/>
        </authorList>
    </citation>
    <scope>NUCLEOTIDE SEQUENCE [LARGE SCALE GENOMIC DNA]</scope>
    <source>
        <strain evidence="5">cv. Jamaican Lion 4</strain>
        <tissue evidence="4">Leaf</tissue>
    </source>
</reference>
<keyword evidence="3" id="KW-0732">Signal</keyword>
<comment type="caution">
    <text evidence="4">The sequence shown here is derived from an EMBL/GenBank/DDBJ whole genome shotgun (WGS) entry which is preliminary data.</text>
</comment>
<feature type="compositionally biased region" description="Pro residues" evidence="1">
    <location>
        <begin position="59"/>
        <end position="69"/>
    </location>
</feature>
<feature type="chain" id="PRO_5029548631" evidence="3">
    <location>
        <begin position="28"/>
        <end position="122"/>
    </location>
</feature>